<keyword evidence="5 9" id="KW-0443">Lipid metabolism</keyword>
<name>A0ABW3TW72_9BACL</name>
<dbReference type="SUPFAM" id="SSF46785">
    <property type="entry name" value="Winged helix' DNA-binding domain"/>
    <property type="match status" value="1"/>
</dbReference>
<dbReference type="EMBL" id="JBHTLT010000016">
    <property type="protein sequence ID" value="MFD1204113.1"/>
    <property type="molecule type" value="Genomic_DNA"/>
</dbReference>
<accession>A0ABW3TW72</accession>
<dbReference type="Gene3D" id="1.10.10.10">
    <property type="entry name" value="Winged helix-like DNA-binding domain superfamily/Winged helix DNA-binding domain"/>
    <property type="match status" value="1"/>
</dbReference>
<protein>
    <recommendedName>
        <fullName evidence="9">Transcription factor FapR</fullName>
    </recommendedName>
    <alternativeName>
        <fullName evidence="9">Fatty acid and phospholipid biosynthesis regulator</fullName>
    </alternativeName>
</protein>
<keyword evidence="13" id="KW-1185">Reference proteome</keyword>
<dbReference type="Pfam" id="PF03061">
    <property type="entry name" value="4HBT"/>
    <property type="match status" value="1"/>
</dbReference>
<keyword evidence="6 9" id="KW-0238">DNA-binding</keyword>
<feature type="domain" description="Thioesterase" evidence="10">
    <location>
        <begin position="116"/>
        <end position="154"/>
    </location>
</feature>
<reference evidence="13" key="1">
    <citation type="journal article" date="2019" name="Int. J. Syst. Evol. Microbiol.">
        <title>The Global Catalogue of Microorganisms (GCM) 10K type strain sequencing project: providing services to taxonomists for standard genome sequencing and annotation.</title>
        <authorList>
            <consortium name="The Broad Institute Genomics Platform"/>
            <consortium name="The Broad Institute Genome Sequencing Center for Infectious Disease"/>
            <person name="Wu L."/>
            <person name="Ma J."/>
        </authorList>
    </citation>
    <scope>NUCLEOTIDE SEQUENCE [LARGE SCALE GENOMIC DNA]</scope>
    <source>
        <strain evidence="13">CCUG 53915</strain>
    </source>
</reference>
<evidence type="ECO:0000256" key="9">
    <source>
        <dbReference type="HAMAP-Rule" id="MF_01814"/>
    </source>
</evidence>
<organism evidence="12 13">
    <name type="scientific">Sporosarcina contaminans</name>
    <dbReference type="NCBI Taxonomy" id="633403"/>
    <lineage>
        <taxon>Bacteria</taxon>
        <taxon>Bacillati</taxon>
        <taxon>Bacillota</taxon>
        <taxon>Bacilli</taxon>
        <taxon>Bacillales</taxon>
        <taxon>Caryophanaceae</taxon>
        <taxon>Sporosarcina</taxon>
    </lineage>
</organism>
<dbReference type="InterPro" id="IPR036388">
    <property type="entry name" value="WH-like_DNA-bd_sf"/>
</dbReference>
<dbReference type="HAMAP" id="MF_01814">
    <property type="entry name" value="Transcrip_fact_FapR"/>
    <property type="match status" value="1"/>
</dbReference>
<dbReference type="InterPro" id="IPR029069">
    <property type="entry name" value="HotDog_dom_sf"/>
</dbReference>
<dbReference type="Proteomes" id="UP001597231">
    <property type="component" value="Unassembled WGS sequence"/>
</dbReference>
<keyword evidence="2 9" id="KW-0444">Lipid biosynthesis</keyword>
<keyword evidence="1 9" id="KW-0678">Repressor</keyword>
<dbReference type="RefSeq" id="WP_336823076.1">
    <property type="nucleotide sequence ID" value="NZ_JBHTLT010000016.1"/>
</dbReference>
<evidence type="ECO:0000313" key="12">
    <source>
        <dbReference type="EMBL" id="MFD1204113.1"/>
    </source>
</evidence>
<dbReference type="Pfam" id="PF08220">
    <property type="entry name" value="HTH_DeoR"/>
    <property type="match status" value="1"/>
</dbReference>
<evidence type="ECO:0000256" key="1">
    <source>
        <dbReference type="ARBA" id="ARBA00022491"/>
    </source>
</evidence>
<dbReference type="InterPro" id="IPR017275">
    <property type="entry name" value="Transcription_factor_FapR"/>
</dbReference>
<dbReference type="InterPro" id="IPR036390">
    <property type="entry name" value="WH_DNA-bd_sf"/>
</dbReference>
<dbReference type="SUPFAM" id="SSF54637">
    <property type="entry name" value="Thioesterase/thiol ester dehydrase-isomerase"/>
    <property type="match status" value="1"/>
</dbReference>
<evidence type="ECO:0000256" key="6">
    <source>
        <dbReference type="ARBA" id="ARBA00023125"/>
    </source>
</evidence>
<keyword evidence="8 9" id="KW-0804">Transcription</keyword>
<proteinExistence type="inferred from homology"/>
<evidence type="ECO:0000256" key="7">
    <source>
        <dbReference type="ARBA" id="ARBA00023160"/>
    </source>
</evidence>
<dbReference type="NCBIfam" id="NF003359">
    <property type="entry name" value="PRK04424.1"/>
    <property type="match status" value="1"/>
</dbReference>
<evidence type="ECO:0000256" key="4">
    <source>
        <dbReference type="ARBA" id="ARBA00023015"/>
    </source>
</evidence>
<dbReference type="Gene3D" id="3.10.129.10">
    <property type="entry name" value="Hotdog Thioesterase"/>
    <property type="match status" value="1"/>
</dbReference>
<dbReference type="InterPro" id="IPR001034">
    <property type="entry name" value="DeoR_HTH"/>
</dbReference>
<evidence type="ECO:0000259" key="10">
    <source>
        <dbReference type="Pfam" id="PF03061"/>
    </source>
</evidence>
<keyword evidence="4 9" id="KW-0805">Transcription regulation</keyword>
<feature type="domain" description="HTH deoR-type" evidence="11">
    <location>
        <begin position="8"/>
        <end position="41"/>
    </location>
</feature>
<dbReference type="PIRSF" id="PIRSF037733">
    <property type="entry name" value="Transcription_factor_FapR"/>
    <property type="match status" value="1"/>
</dbReference>
<keyword evidence="7 9" id="KW-0275">Fatty acid biosynthesis</keyword>
<evidence type="ECO:0000256" key="8">
    <source>
        <dbReference type="ARBA" id="ARBA00023163"/>
    </source>
</evidence>
<evidence type="ECO:0000256" key="2">
    <source>
        <dbReference type="ARBA" id="ARBA00022516"/>
    </source>
</evidence>
<gene>
    <name evidence="9 12" type="primary">fapR</name>
    <name evidence="12" type="ORF">ACFQ38_03070</name>
</gene>
<evidence type="ECO:0000256" key="3">
    <source>
        <dbReference type="ARBA" id="ARBA00022832"/>
    </source>
</evidence>
<sequence>MRIPKKDRQQQLGQLLEENPFLTDEELAKHFNVSVQTIRLDRLECGIPELRERLKSVASKTIEAEVKSLQSDEVIGEIVDIELDERAISIFDVTEDHVFQRNGIARGHHLFAQANSLAVAVLDDDLALTVTSTLHFVKPVRAGDRVIARATVNKDRSTDKRTYVEVISTVENEKVFSGDFQMYRNTEGQGRRSRK</sequence>
<evidence type="ECO:0000313" key="13">
    <source>
        <dbReference type="Proteomes" id="UP001597231"/>
    </source>
</evidence>
<comment type="caution">
    <text evidence="12">The sequence shown here is derived from an EMBL/GenBank/DDBJ whole genome shotgun (WGS) entry which is preliminary data.</text>
</comment>
<evidence type="ECO:0000256" key="5">
    <source>
        <dbReference type="ARBA" id="ARBA00023098"/>
    </source>
</evidence>
<dbReference type="InterPro" id="IPR006683">
    <property type="entry name" value="Thioestr_dom"/>
</dbReference>
<comment type="similarity">
    <text evidence="9">Belongs to the FapR family.</text>
</comment>
<evidence type="ECO:0000259" key="11">
    <source>
        <dbReference type="Pfam" id="PF08220"/>
    </source>
</evidence>
<dbReference type="CDD" id="cd03440">
    <property type="entry name" value="hot_dog"/>
    <property type="match status" value="1"/>
</dbReference>
<comment type="function">
    <text evidence="9">Transcriptional factor involved in regulation of membrane lipid biosynthesis by repressing genes involved in fatty acid and phospholipid metabolism.</text>
</comment>
<keyword evidence="3 9" id="KW-0276">Fatty acid metabolism</keyword>